<reference evidence="6 8" key="2">
    <citation type="submission" date="2016-10" db="EMBL/GenBank/DDBJ databases">
        <authorList>
            <person name="de Groot N.N."/>
        </authorList>
    </citation>
    <scope>NUCLEOTIDE SEQUENCE [LARGE SCALE GENOMIC DNA]</scope>
    <source>
        <strain evidence="6 8">Z-7982</strain>
    </source>
</reference>
<dbReference type="PANTHER" id="PTHR30255">
    <property type="entry name" value="SINGLE-STRANDED-DNA-SPECIFIC EXONUCLEASE RECJ"/>
    <property type="match status" value="1"/>
</dbReference>
<dbReference type="EMBL" id="CP017921">
    <property type="protein sequence ID" value="APH38735.1"/>
    <property type="molecule type" value="Genomic_DNA"/>
</dbReference>
<evidence type="ECO:0000313" key="4">
    <source>
        <dbReference type="EMBL" id="APH38735.1"/>
    </source>
</evidence>
<dbReference type="RefSeq" id="WP_072561185.1">
    <property type="nucleotide sequence ID" value="NZ_CP017921.1"/>
</dbReference>
<reference evidence="4 7" key="1">
    <citation type="submission" date="2016-10" db="EMBL/GenBank/DDBJ databases">
        <title>Methanohalophilus halophilus.</title>
        <authorList>
            <person name="L'haridon S."/>
        </authorList>
    </citation>
    <scope>NUCLEOTIDE SEQUENCE [LARGE SCALE GENOMIC DNA]</scope>
    <source>
        <strain evidence="4 7">Z-7982</strain>
    </source>
</reference>
<dbReference type="GO" id="GO:0031072">
    <property type="term" value="F:heat shock protein binding"/>
    <property type="evidence" value="ECO:0007669"/>
    <property type="project" value="InterPro"/>
</dbReference>
<dbReference type="GO" id="GO:0003676">
    <property type="term" value="F:nucleic acid binding"/>
    <property type="evidence" value="ECO:0007669"/>
    <property type="project" value="InterPro"/>
</dbReference>
<reference evidence="5 9" key="3">
    <citation type="submission" date="2018-10" db="EMBL/GenBank/DDBJ databases">
        <title>Cultivation of a novel Methanohalophilus strain from Kebrit Deep of the Red Sea and a genomic comparison of members of the genus Methanohalophilus.</title>
        <authorList>
            <person name="Guan Y."/>
            <person name="Ngugi D.K."/>
            <person name="Stingl U."/>
        </authorList>
    </citation>
    <scope>NUCLEOTIDE SEQUENCE [LARGE SCALE GENOMIC DNA]</scope>
    <source>
        <strain evidence="5 9">DSM 3094</strain>
    </source>
</reference>
<feature type="domain" description="S1 motif" evidence="2">
    <location>
        <begin position="121"/>
        <end position="181"/>
    </location>
</feature>
<dbReference type="SUPFAM" id="SSF50249">
    <property type="entry name" value="Nucleic acid-binding proteins"/>
    <property type="match status" value="2"/>
</dbReference>
<keyword evidence="1" id="KW-0863">Zinc-finger</keyword>
<dbReference type="GO" id="GO:0051082">
    <property type="term" value="F:unfolded protein binding"/>
    <property type="evidence" value="ECO:0007669"/>
    <property type="project" value="InterPro"/>
</dbReference>
<dbReference type="Gene3D" id="3.90.1640.30">
    <property type="match status" value="1"/>
</dbReference>
<accession>A0A1L3Q1K7</accession>
<keyword evidence="6" id="KW-0540">Nuclease</keyword>
<dbReference type="GO" id="GO:0004527">
    <property type="term" value="F:exonuclease activity"/>
    <property type="evidence" value="ECO:0007669"/>
    <property type="project" value="UniProtKB-KW"/>
</dbReference>
<proteinExistence type="predicted"/>
<evidence type="ECO:0000313" key="5">
    <source>
        <dbReference type="EMBL" id="RNI07929.1"/>
    </source>
</evidence>
<dbReference type="AlphaFoldDB" id="A0A1L3Q1K7"/>
<keyword evidence="1" id="KW-0862">Zinc</keyword>
<protein>
    <submittedName>
        <fullName evidence="4">Phosphoesterase</fullName>
    </submittedName>
    <submittedName>
        <fullName evidence="6">RecJ-like exonuclease</fullName>
    </submittedName>
    <submittedName>
        <fullName evidence="5">S1 RNA-binding domain-containing protein</fullName>
    </submittedName>
</protein>
<dbReference type="InterPro" id="IPR003029">
    <property type="entry name" value="S1_domain"/>
</dbReference>
<evidence type="ECO:0000313" key="9">
    <source>
        <dbReference type="Proteomes" id="UP000267921"/>
    </source>
</evidence>
<keyword evidence="1" id="KW-0479">Metal-binding</keyword>
<dbReference type="SUPFAM" id="SSF64182">
    <property type="entry name" value="DHH phosphoesterases"/>
    <property type="match status" value="1"/>
</dbReference>
<evidence type="ECO:0000313" key="7">
    <source>
        <dbReference type="Proteomes" id="UP000186879"/>
    </source>
</evidence>
<dbReference type="InterPro" id="IPR001305">
    <property type="entry name" value="HSP_DnaJ_Cys-rich_dom"/>
</dbReference>
<feature type="domain" description="CR-type" evidence="3">
    <location>
        <begin position="1"/>
        <end position="80"/>
    </location>
</feature>
<dbReference type="GeneID" id="30582903"/>
<dbReference type="InterPro" id="IPR001667">
    <property type="entry name" value="DDH_dom"/>
</dbReference>
<dbReference type="Proteomes" id="UP000267921">
    <property type="component" value="Unassembled WGS sequence"/>
</dbReference>
<dbReference type="STRING" id="2177.BHR79_04025"/>
<dbReference type="PANTHER" id="PTHR30255:SF2">
    <property type="entry name" value="SINGLE-STRANDED-DNA-SPECIFIC EXONUCLEASE RECJ"/>
    <property type="match status" value="1"/>
</dbReference>
<dbReference type="CDD" id="cd04487">
    <property type="entry name" value="RecJ_OBF2_like"/>
    <property type="match status" value="1"/>
</dbReference>
<dbReference type="InterPro" id="IPR004365">
    <property type="entry name" value="NA-bd_OB_tRNA"/>
</dbReference>
<dbReference type="Pfam" id="PF01336">
    <property type="entry name" value="tRNA_anti-codon"/>
    <property type="match status" value="1"/>
</dbReference>
<dbReference type="EMBL" id="RJJG01000006">
    <property type="protein sequence ID" value="RNI07929.1"/>
    <property type="molecule type" value="Genomic_DNA"/>
</dbReference>
<dbReference type="CDD" id="cd04473">
    <property type="entry name" value="S1_RecJ_like"/>
    <property type="match status" value="1"/>
</dbReference>
<dbReference type="GO" id="GO:0008270">
    <property type="term" value="F:zinc ion binding"/>
    <property type="evidence" value="ECO:0007669"/>
    <property type="project" value="UniProtKB-KW"/>
</dbReference>
<evidence type="ECO:0000256" key="1">
    <source>
        <dbReference type="PROSITE-ProRule" id="PRU00546"/>
    </source>
</evidence>
<keyword evidence="6" id="KW-0378">Hydrolase</keyword>
<sequence length="710" mass="78424">MKEKCSECGGTGARESSIQKCPECKGSGKPKSMNLMELSEKDVNSFLKGSSVCEKCGGSGEVEIKDPCPSCGGEGFLYSCDLCGKSIDHLIDGREICKSCNEVKVVHLLDDSCDMNELSVGKYYHAEVNNLASFGAFVNLNSNLRGLIHSSNIKAKLEPGERLVVEINEIRSDGKMDLLPRSVGEHKVVEVEKEMPVRISSELKDYVGKLVRIEGEVLQVKQTGGPTIFVISDEGGVIPCAAFESAGERAYPDIDSDMVVSLTGEVNLRGEDLQLEVKSMKQLKDEREQTVRQRIDRILDQRAEPSDIEFLVKSKFLEDLRPAMKDVARIIKKAILRSRPILLRHHADADGMTAGVAIEKAILPLIREINGQDGEYYFYKRAPSKAPFYEIMDVTKDISFALEDADRHDQKLPLVVMVDNGSTEEDVPAMRQALIYGIDMVVVDHHHPDKIVDDYLLAHVNPAHVGGDFGQTAGMLSTEVARMINPEVTEQIKHLPAIAAVGDRSEADEAYQYIDLVSSSYSLENLQDIALALDFEAYWLKFNSGRGIVNDLLNFGDSTRHKQLVDLLCEQARAMMDEQLEACMPNVKSQQLPNGAIMNVLDVENYAHKFTFPAPGKTSGEVHDRICRKNEGKPIVTIGYGPDFAVIRSRGVKMNIPEIVRNLHEEIVGGGVNGGGHLVVGSIKFVEGMRKTVLSKLVEKIGQYEVDTEI</sequence>
<dbReference type="Gene3D" id="2.10.230.10">
    <property type="entry name" value="Heat shock protein DnaJ, cysteine-rich domain"/>
    <property type="match status" value="1"/>
</dbReference>
<keyword evidence="6" id="KW-0269">Exonuclease</keyword>
<dbReference type="InterPro" id="IPR036410">
    <property type="entry name" value="HSP_DnaJ_Cys-rich_dom_sf"/>
</dbReference>
<evidence type="ECO:0000259" key="3">
    <source>
        <dbReference type="PROSITE" id="PS51188"/>
    </source>
</evidence>
<dbReference type="InterPro" id="IPR051673">
    <property type="entry name" value="SSDNA_exonuclease_RecJ"/>
</dbReference>
<gene>
    <name evidence="4" type="ORF">BHR79_04025</name>
    <name evidence="5" type="ORF">EFE40_08200</name>
    <name evidence="6" type="ORF">SAMN04515625_1569</name>
</gene>
<dbReference type="CDD" id="cd10719">
    <property type="entry name" value="DnaJ_zf"/>
    <property type="match status" value="1"/>
</dbReference>
<dbReference type="Proteomes" id="UP000186879">
    <property type="component" value="Chromosome"/>
</dbReference>
<dbReference type="Gene3D" id="2.40.50.140">
    <property type="entry name" value="Nucleic acid-binding proteins"/>
    <property type="match status" value="2"/>
</dbReference>
<keyword evidence="7" id="KW-1185">Reference proteome</keyword>
<name>A0A1L3Q1K7_9EURY</name>
<dbReference type="EMBL" id="FNMU01000004">
    <property type="protein sequence ID" value="SDW75058.1"/>
    <property type="molecule type" value="Genomic_DNA"/>
</dbReference>
<evidence type="ECO:0000313" key="6">
    <source>
        <dbReference type="EMBL" id="SDW75058.1"/>
    </source>
</evidence>
<dbReference type="Proteomes" id="UP000198669">
    <property type="component" value="Unassembled WGS sequence"/>
</dbReference>
<organism evidence="4 7">
    <name type="scientific">Methanohalophilus halophilus</name>
    <dbReference type="NCBI Taxonomy" id="2177"/>
    <lineage>
        <taxon>Archaea</taxon>
        <taxon>Methanobacteriati</taxon>
        <taxon>Methanobacteriota</taxon>
        <taxon>Stenosarchaea group</taxon>
        <taxon>Methanomicrobia</taxon>
        <taxon>Methanosarcinales</taxon>
        <taxon>Methanosarcinaceae</taxon>
        <taxon>Methanohalophilus</taxon>
    </lineage>
</organism>
<dbReference type="Pfam" id="PF01368">
    <property type="entry name" value="DHH"/>
    <property type="match status" value="1"/>
</dbReference>
<dbReference type="KEGG" id="mhaz:BHR79_04025"/>
<dbReference type="InterPro" id="IPR012340">
    <property type="entry name" value="NA-bd_OB-fold"/>
</dbReference>
<dbReference type="PROSITE" id="PS51188">
    <property type="entry name" value="ZF_CR"/>
    <property type="match status" value="1"/>
</dbReference>
<dbReference type="Pfam" id="PF00684">
    <property type="entry name" value="DnaJ_CXXCXGXG"/>
    <property type="match status" value="1"/>
</dbReference>
<dbReference type="InterPro" id="IPR038763">
    <property type="entry name" value="DHH_sf"/>
</dbReference>
<dbReference type="SUPFAM" id="SSF57938">
    <property type="entry name" value="DnaJ/Hsp40 cysteine-rich domain"/>
    <property type="match status" value="1"/>
</dbReference>
<dbReference type="PROSITE" id="PS50126">
    <property type="entry name" value="S1"/>
    <property type="match status" value="1"/>
</dbReference>
<feature type="zinc finger region" description="CR-type" evidence="1">
    <location>
        <begin position="1"/>
        <end position="80"/>
    </location>
</feature>
<evidence type="ECO:0000259" key="2">
    <source>
        <dbReference type="PROSITE" id="PS50126"/>
    </source>
</evidence>
<dbReference type="OrthoDB" id="5596at2157"/>
<dbReference type="SMART" id="SM00316">
    <property type="entry name" value="S1"/>
    <property type="match status" value="1"/>
</dbReference>
<evidence type="ECO:0000313" key="8">
    <source>
        <dbReference type="Proteomes" id="UP000198669"/>
    </source>
</evidence>